<proteinExistence type="predicted"/>
<dbReference type="OrthoDB" id="6880023at2"/>
<gene>
    <name evidence="1" type="ORF">AcdelDRAFT_0881</name>
</gene>
<reference evidence="1 2" key="1">
    <citation type="submission" date="2009-05" db="EMBL/GenBank/DDBJ databases">
        <title>The draft genome of Acidovorax delafieldii 2AN.</title>
        <authorList>
            <consortium name="US DOE Joint Genome Institute (JGI-PGF)"/>
            <person name="Lucas S."/>
            <person name="Copeland A."/>
            <person name="Lapidus A."/>
            <person name="Glavina del Rio T."/>
            <person name="Tice H."/>
            <person name="Bruce D."/>
            <person name="Goodwin L."/>
            <person name="Pitluck S."/>
            <person name="Larimer F."/>
            <person name="Land M.L."/>
            <person name="Hauser L."/>
            <person name="Shelobolina E.S."/>
            <person name="Picardal F."/>
            <person name="Roden E."/>
            <person name="Emerson D."/>
        </authorList>
    </citation>
    <scope>NUCLEOTIDE SEQUENCE [LARGE SCALE GENOMIC DNA]</scope>
    <source>
        <strain evidence="1 2">2AN</strain>
    </source>
</reference>
<dbReference type="Pfam" id="PF24175">
    <property type="entry name" value="SU10_adaptor"/>
    <property type="match status" value="1"/>
</dbReference>
<dbReference type="RefSeq" id="WP_005793785.1">
    <property type="nucleotide sequence ID" value="NZ_ACQT01000014.1"/>
</dbReference>
<keyword evidence="2" id="KW-1185">Reference proteome</keyword>
<protein>
    <submittedName>
        <fullName evidence="1">Uncharacterized protein</fullName>
    </submittedName>
</protein>
<accession>C5T1V1</accession>
<evidence type="ECO:0000313" key="2">
    <source>
        <dbReference type="Proteomes" id="UP000003856"/>
    </source>
</evidence>
<organism evidence="1 2">
    <name type="scientific">Acidovorax delafieldii 2AN</name>
    <dbReference type="NCBI Taxonomy" id="573060"/>
    <lineage>
        <taxon>Bacteria</taxon>
        <taxon>Pseudomonadati</taxon>
        <taxon>Pseudomonadota</taxon>
        <taxon>Betaproteobacteria</taxon>
        <taxon>Burkholderiales</taxon>
        <taxon>Comamonadaceae</taxon>
        <taxon>Acidovorax</taxon>
    </lineage>
</organism>
<dbReference type="AlphaFoldDB" id="C5T1V1"/>
<comment type="caution">
    <text evidence="1">The sequence shown here is derived from an EMBL/GenBank/DDBJ whole genome shotgun (WGS) entry which is preliminary data.</text>
</comment>
<dbReference type="Proteomes" id="UP000003856">
    <property type="component" value="Unassembled WGS sequence"/>
</dbReference>
<evidence type="ECO:0000313" key="1">
    <source>
        <dbReference type="EMBL" id="EER61546.1"/>
    </source>
</evidence>
<dbReference type="InterPro" id="IPR056209">
    <property type="entry name" value="SU10_adaptor"/>
</dbReference>
<name>C5T1V1_ACIDE</name>
<dbReference type="PATRIC" id="fig|573060.9.peg.4308"/>
<dbReference type="EMBL" id="ACQT01000014">
    <property type="protein sequence ID" value="EER61546.1"/>
    <property type="molecule type" value="Genomic_DNA"/>
</dbReference>
<sequence length="219" mass="24978">MNVADFIATFRREMADASTPYMWSDEDIAAYLDEAVKEACERARLIEDSTTPAVTTLAVLAGQYSYTLHPSVIDLKRVTYKGKALTLSSVEAEDQNEMTWENRTGAEPLRYIYNGMGTLRLVPIPTQPLTVQLTVYRQPLKTLTADIDTAIPEIPAVFHPRLKAWIYRCAYLKQDADTFDKSKSEEFEAQFERAFGTRLDANMARKRRDRALPVVRSNW</sequence>